<proteinExistence type="inferred from homology"/>
<organism evidence="7 8">
    <name type="scientific">Myroides marinus</name>
    <dbReference type="NCBI Taxonomy" id="703342"/>
    <lineage>
        <taxon>Bacteria</taxon>
        <taxon>Pseudomonadati</taxon>
        <taxon>Bacteroidota</taxon>
        <taxon>Flavobacteriia</taxon>
        <taxon>Flavobacteriales</taxon>
        <taxon>Flavobacteriaceae</taxon>
        <taxon>Myroides</taxon>
    </lineage>
</organism>
<dbReference type="EMBL" id="LQNU01000095">
    <property type="protein sequence ID" value="KZE74106.1"/>
    <property type="molecule type" value="Genomic_DNA"/>
</dbReference>
<dbReference type="GO" id="GO:0005829">
    <property type="term" value="C:cytosol"/>
    <property type="evidence" value="ECO:0007669"/>
    <property type="project" value="TreeGrafter"/>
</dbReference>
<dbReference type="GO" id="GO:0006567">
    <property type="term" value="P:L-threonine catabolic process"/>
    <property type="evidence" value="ECO:0007669"/>
    <property type="project" value="TreeGrafter"/>
</dbReference>
<evidence type="ECO:0000256" key="2">
    <source>
        <dbReference type="ARBA" id="ARBA00006966"/>
    </source>
</evidence>
<feature type="modified residue" description="N6-(pyridoxal phosphate)lysine" evidence="5">
    <location>
        <position position="201"/>
    </location>
</feature>
<keyword evidence="4" id="KW-0456">Lyase</keyword>
<dbReference type="OrthoDB" id="9774495at2"/>
<dbReference type="GO" id="GO:0006545">
    <property type="term" value="P:glycine biosynthetic process"/>
    <property type="evidence" value="ECO:0007669"/>
    <property type="project" value="TreeGrafter"/>
</dbReference>
<dbReference type="InterPro" id="IPR001597">
    <property type="entry name" value="ArAA_b-elim_lyase/Thr_aldolase"/>
</dbReference>
<dbReference type="Pfam" id="PF01212">
    <property type="entry name" value="Beta_elim_lyase"/>
    <property type="match status" value="1"/>
</dbReference>
<reference evidence="7 8" key="1">
    <citation type="submission" date="2016-01" db="EMBL/GenBank/DDBJ databases">
        <title>Whole genome sequencing of Myroides marinus L41.</title>
        <authorList>
            <person name="Hong K.W."/>
        </authorList>
    </citation>
    <scope>NUCLEOTIDE SEQUENCE [LARGE SCALE GENOMIC DNA]</scope>
    <source>
        <strain evidence="7 8">L41</strain>
    </source>
</reference>
<feature type="domain" description="Aromatic amino acid beta-eliminating lyase/threonine aldolase" evidence="6">
    <location>
        <begin position="4"/>
        <end position="285"/>
    </location>
</feature>
<dbReference type="InterPro" id="IPR015424">
    <property type="entry name" value="PyrdxlP-dep_Trfase"/>
</dbReference>
<dbReference type="FunFam" id="3.40.640.10:FF:000030">
    <property type="entry name" value="Low-specificity L-threonine aldolase"/>
    <property type="match status" value="1"/>
</dbReference>
<dbReference type="Gene3D" id="3.40.640.10">
    <property type="entry name" value="Type I PLP-dependent aspartate aminotransferase-like (Major domain)"/>
    <property type="match status" value="1"/>
</dbReference>
<dbReference type="InterPro" id="IPR023603">
    <property type="entry name" value="Low_specificity_L-TA-like"/>
</dbReference>
<evidence type="ECO:0000313" key="8">
    <source>
        <dbReference type="Proteomes" id="UP000076630"/>
    </source>
</evidence>
<comment type="cofactor">
    <cofactor evidence="1">
        <name>pyridoxal 5'-phosphate</name>
        <dbReference type="ChEBI" id="CHEBI:597326"/>
    </cofactor>
</comment>
<sequence length="341" mass="37972">MEINLISDTITKPTPEMLNYMMKARVGDDVYKQDGSTNELEIAVAELFGMEAALFFPSGTMANQVAIKLHTQPGDHLICDRSSHINMFEGGGVAVHSGVSCALIDGDRGRITAEQVLENYNDPNNTHLPLTKLVCIENTTNLGGGACYELNELERIREVCNEKGLKMHLDGARLWNALVAKSQHPSQFGALFNTISVCFSKGLGAPVGSVLLGSKEDIKKAIRLRKLMGGGMRQIGYLTSAALFALKNNVGRLQRDHFRAKQIEMVLNKKIWIDEVLPVQTNIIVFKLRDIAQNRVFIEKLKQKNISISDMGGGWLRMVTHLDYREVMHEYVMEALSKLEL</sequence>
<keyword evidence="8" id="KW-1185">Reference proteome</keyword>
<evidence type="ECO:0000259" key="6">
    <source>
        <dbReference type="Pfam" id="PF01212"/>
    </source>
</evidence>
<evidence type="ECO:0000256" key="1">
    <source>
        <dbReference type="ARBA" id="ARBA00001933"/>
    </source>
</evidence>
<dbReference type="PIRSF" id="PIRSF017617">
    <property type="entry name" value="Thr_aldolase"/>
    <property type="match status" value="1"/>
</dbReference>
<accession>A0A163UZK7</accession>
<dbReference type="InterPro" id="IPR015422">
    <property type="entry name" value="PyrdxlP-dep_Trfase_small"/>
</dbReference>
<evidence type="ECO:0000313" key="7">
    <source>
        <dbReference type="EMBL" id="KZE74106.1"/>
    </source>
</evidence>
<dbReference type="InterPro" id="IPR015421">
    <property type="entry name" value="PyrdxlP-dep_Trfase_major"/>
</dbReference>
<keyword evidence="3" id="KW-0663">Pyridoxal phosphate</keyword>
<gene>
    <name evidence="7" type="ORF">AV926_17880</name>
</gene>
<protein>
    <submittedName>
        <fullName evidence="7">Threonine aldolase</fullName>
    </submittedName>
</protein>
<name>A0A163UZK7_9FLAO</name>
<evidence type="ECO:0000256" key="4">
    <source>
        <dbReference type="ARBA" id="ARBA00023239"/>
    </source>
</evidence>
<dbReference type="SUPFAM" id="SSF53383">
    <property type="entry name" value="PLP-dependent transferases"/>
    <property type="match status" value="1"/>
</dbReference>
<comment type="caution">
    <text evidence="7">The sequence shown here is derived from an EMBL/GenBank/DDBJ whole genome shotgun (WGS) entry which is preliminary data.</text>
</comment>
<dbReference type="RefSeq" id="WP_038988444.1">
    <property type="nucleotide sequence ID" value="NZ_JACAJT010000057.1"/>
</dbReference>
<dbReference type="AlphaFoldDB" id="A0A163UZK7"/>
<dbReference type="Proteomes" id="UP000076630">
    <property type="component" value="Unassembled WGS sequence"/>
</dbReference>
<evidence type="ECO:0000256" key="3">
    <source>
        <dbReference type="ARBA" id="ARBA00022898"/>
    </source>
</evidence>
<dbReference type="Gene3D" id="3.90.1150.10">
    <property type="entry name" value="Aspartate Aminotransferase, domain 1"/>
    <property type="match status" value="1"/>
</dbReference>
<comment type="similarity">
    <text evidence="2">Belongs to the threonine aldolase family.</text>
</comment>
<evidence type="ECO:0000256" key="5">
    <source>
        <dbReference type="PIRSR" id="PIRSR017617-1"/>
    </source>
</evidence>
<dbReference type="PANTHER" id="PTHR48097">
    <property type="entry name" value="L-THREONINE ALDOLASE-RELATED"/>
    <property type="match status" value="1"/>
</dbReference>
<dbReference type="PANTHER" id="PTHR48097:SF9">
    <property type="entry name" value="L-THREONINE ALDOLASE"/>
    <property type="match status" value="1"/>
</dbReference>
<dbReference type="GO" id="GO:0008732">
    <property type="term" value="F:L-allo-threonine aldolase activity"/>
    <property type="evidence" value="ECO:0007669"/>
    <property type="project" value="TreeGrafter"/>
</dbReference>
<dbReference type="NCBIfam" id="NF041359">
    <property type="entry name" value="GntG_guanitoxin"/>
    <property type="match status" value="1"/>
</dbReference>